<proteinExistence type="predicted"/>
<dbReference type="GeneID" id="5043361"/>
<dbReference type="EMBL" id="CT868658">
    <property type="protein sequence ID" value="CAK90179.1"/>
    <property type="molecule type" value="Genomic_DNA"/>
</dbReference>
<organism evidence="1 2">
    <name type="scientific">Paramecium tetraurelia</name>
    <dbReference type="NCBI Taxonomy" id="5888"/>
    <lineage>
        <taxon>Eukaryota</taxon>
        <taxon>Sar</taxon>
        <taxon>Alveolata</taxon>
        <taxon>Ciliophora</taxon>
        <taxon>Intramacronucleata</taxon>
        <taxon>Oligohymenophorea</taxon>
        <taxon>Peniculida</taxon>
        <taxon>Parameciidae</taxon>
        <taxon>Paramecium</taxon>
    </lineage>
</organism>
<evidence type="ECO:0000313" key="2">
    <source>
        <dbReference type="Proteomes" id="UP000000600"/>
    </source>
</evidence>
<reference evidence="1 2" key="1">
    <citation type="journal article" date="2006" name="Nature">
        <title>Global trends of whole-genome duplications revealed by the ciliate Paramecium tetraurelia.</title>
        <authorList>
            <consortium name="Genoscope"/>
            <person name="Aury J.-M."/>
            <person name="Jaillon O."/>
            <person name="Duret L."/>
            <person name="Noel B."/>
            <person name="Jubin C."/>
            <person name="Porcel B.M."/>
            <person name="Segurens B."/>
            <person name="Daubin V."/>
            <person name="Anthouard V."/>
            <person name="Aiach N."/>
            <person name="Arnaiz O."/>
            <person name="Billaut A."/>
            <person name="Beisson J."/>
            <person name="Blanc I."/>
            <person name="Bouhouche K."/>
            <person name="Camara F."/>
            <person name="Duharcourt S."/>
            <person name="Guigo R."/>
            <person name="Gogendeau D."/>
            <person name="Katinka M."/>
            <person name="Keller A.-M."/>
            <person name="Kissmehl R."/>
            <person name="Klotz C."/>
            <person name="Koll F."/>
            <person name="Le Moue A."/>
            <person name="Lepere C."/>
            <person name="Malinsky S."/>
            <person name="Nowacki M."/>
            <person name="Nowak J.K."/>
            <person name="Plattner H."/>
            <person name="Poulain J."/>
            <person name="Ruiz F."/>
            <person name="Serrano V."/>
            <person name="Zagulski M."/>
            <person name="Dessen P."/>
            <person name="Betermier M."/>
            <person name="Weissenbach J."/>
            <person name="Scarpelli C."/>
            <person name="Schachter V."/>
            <person name="Sperling L."/>
            <person name="Meyer E."/>
            <person name="Cohen J."/>
            <person name="Wincker P."/>
        </authorList>
    </citation>
    <scope>NUCLEOTIDE SEQUENCE [LARGE SCALE GENOMIC DNA]</scope>
    <source>
        <strain evidence="1 2">Stock d4-2</strain>
    </source>
</reference>
<dbReference type="AlphaFoldDB" id="A0E4G2"/>
<dbReference type="OrthoDB" id="308703at2759"/>
<dbReference type="RefSeq" id="XP_001457576.1">
    <property type="nucleotide sequence ID" value="XM_001457539.1"/>
</dbReference>
<dbReference type="InParanoid" id="A0E4G2"/>
<dbReference type="Proteomes" id="UP000000600">
    <property type="component" value="Unassembled WGS sequence"/>
</dbReference>
<sequence length="206" mass="24289">MSVLCLQSINDDDVEIIDYQSNFKICTIQIKNSANYNVWQKQLQYLSHRPFEQKFNFGNQEEDIDIQIKGKQQHAELIVSDNKLVLKNKEQQHLIYQLMQRQIIQMEKVIRINQYSVNFDKKKKVIQLSNRLNSVHSIQLNQSKQNLMMDGTCLGVVYQTSDGEVQYQANSMQAYCKIQQNEEVELQNSQNFQLGNTQFYIQYSFS</sequence>
<evidence type="ECO:0000313" key="1">
    <source>
        <dbReference type="EMBL" id="CAK90179.1"/>
    </source>
</evidence>
<protein>
    <submittedName>
        <fullName evidence="1">Uncharacterized protein</fullName>
    </submittedName>
</protein>
<accession>A0E4G2</accession>
<dbReference type="HOGENOM" id="CLU_1334155_0_0_1"/>
<gene>
    <name evidence="1" type="ORF">GSPATT00023353001</name>
</gene>
<dbReference type="KEGG" id="ptm:GSPATT00023353001"/>
<keyword evidence="2" id="KW-1185">Reference proteome</keyword>
<name>A0E4G2_PARTE</name>
<dbReference type="OMA" id="VIRINQY"/>